<dbReference type="PANTHER" id="PTHR13598:SF3">
    <property type="entry name" value="NUCLEAR ENVELOPE INTEGRAL MEMBRANE PROTEIN 2"/>
    <property type="match status" value="1"/>
</dbReference>
<evidence type="ECO:0000256" key="1">
    <source>
        <dbReference type="ARBA" id="ARBA00004575"/>
    </source>
</evidence>
<evidence type="ECO:0000256" key="8">
    <source>
        <dbReference type="SAM" id="Phobius"/>
    </source>
</evidence>
<comment type="subcellular location">
    <subcellularLocation>
        <location evidence="1">Nucleus inner membrane</location>
        <topology evidence="1">Multi-pass membrane protein</topology>
        <orientation evidence="1">Nucleoplasmic side</orientation>
    </subcellularLocation>
</comment>
<accession>A0A5N4E566</accession>
<keyword evidence="5 8" id="KW-1133">Transmembrane helix</keyword>
<evidence type="ECO:0000256" key="2">
    <source>
        <dbReference type="ARBA" id="ARBA00005748"/>
    </source>
</evidence>
<name>A0A5N4E566_CAMDR</name>
<dbReference type="EMBL" id="JWIN03000005">
    <property type="protein sequence ID" value="KAB1278497.1"/>
    <property type="molecule type" value="Genomic_DNA"/>
</dbReference>
<evidence type="ECO:0000256" key="6">
    <source>
        <dbReference type="ARBA" id="ARBA00023136"/>
    </source>
</evidence>
<gene>
    <name evidence="9" type="ORF">Cadr_000007316</name>
</gene>
<organism evidence="9 10">
    <name type="scientific">Camelus dromedarius</name>
    <name type="common">Dromedary</name>
    <name type="synonym">Arabian camel</name>
    <dbReference type="NCBI Taxonomy" id="9838"/>
    <lineage>
        <taxon>Eukaryota</taxon>
        <taxon>Metazoa</taxon>
        <taxon>Chordata</taxon>
        <taxon>Craniata</taxon>
        <taxon>Vertebrata</taxon>
        <taxon>Euteleostomi</taxon>
        <taxon>Mammalia</taxon>
        <taxon>Eutheria</taxon>
        <taxon>Laurasiatheria</taxon>
        <taxon>Artiodactyla</taxon>
        <taxon>Tylopoda</taxon>
        <taxon>Camelidae</taxon>
        <taxon>Camelus</taxon>
    </lineage>
</organism>
<evidence type="ECO:0000256" key="4">
    <source>
        <dbReference type="ARBA" id="ARBA00022729"/>
    </source>
</evidence>
<dbReference type="PROSITE" id="PS51257">
    <property type="entry name" value="PROKAR_LIPOPROTEIN"/>
    <property type="match status" value="1"/>
</dbReference>
<keyword evidence="4" id="KW-0732">Signal</keyword>
<evidence type="ECO:0000256" key="3">
    <source>
        <dbReference type="ARBA" id="ARBA00022692"/>
    </source>
</evidence>
<evidence type="ECO:0000313" key="9">
    <source>
        <dbReference type="EMBL" id="KAB1278497.1"/>
    </source>
</evidence>
<keyword evidence="10" id="KW-1185">Reference proteome</keyword>
<dbReference type="GO" id="GO:0005637">
    <property type="term" value="C:nuclear inner membrane"/>
    <property type="evidence" value="ECO:0007669"/>
    <property type="project" value="UniProtKB-SubCell"/>
</dbReference>
<feature type="transmembrane region" description="Helical" evidence="8">
    <location>
        <begin position="12"/>
        <end position="31"/>
    </location>
</feature>
<keyword evidence="6 8" id="KW-0472">Membrane</keyword>
<reference evidence="9 10" key="1">
    <citation type="journal article" date="2019" name="Mol. Ecol. Resour.">
        <title>Improving Illumina assemblies with Hi-C and long reads: an example with the North African dromedary.</title>
        <authorList>
            <person name="Elbers J.P."/>
            <person name="Rogers M.F."/>
            <person name="Perelman P.L."/>
            <person name="Proskuryakova A.A."/>
            <person name="Serdyukova N.A."/>
            <person name="Johnson W.E."/>
            <person name="Horin P."/>
            <person name="Corander J."/>
            <person name="Murphy D."/>
            <person name="Burger P.A."/>
        </authorList>
    </citation>
    <scope>NUCLEOTIDE SEQUENCE [LARGE SCALE GENOMIC DNA]</scope>
    <source>
        <strain evidence="9">Drom800</strain>
        <tissue evidence="9">Blood</tissue>
    </source>
</reference>
<keyword evidence="7" id="KW-0539">Nucleus</keyword>
<evidence type="ECO:0000313" key="10">
    <source>
        <dbReference type="Proteomes" id="UP000299084"/>
    </source>
</evidence>
<evidence type="ECO:0000256" key="7">
    <source>
        <dbReference type="ARBA" id="ARBA00023242"/>
    </source>
</evidence>
<dbReference type="AlphaFoldDB" id="A0A5N4E566"/>
<dbReference type="PANTHER" id="PTHR13598">
    <property type="entry name" value="AT07567P-RELATED"/>
    <property type="match status" value="1"/>
</dbReference>
<protein>
    <submittedName>
        <fullName evidence="9">Nuclear envelope integral membrane protein 2</fullName>
    </submittedName>
</protein>
<dbReference type="STRING" id="9838.ENSCDRP00005022660"/>
<feature type="transmembrane region" description="Helical" evidence="8">
    <location>
        <begin position="51"/>
        <end position="74"/>
    </location>
</feature>
<evidence type="ECO:0000256" key="5">
    <source>
        <dbReference type="ARBA" id="ARBA00022989"/>
    </source>
</evidence>
<dbReference type="Proteomes" id="UP000299084">
    <property type="component" value="Unassembled WGS sequence"/>
</dbReference>
<comment type="similarity">
    <text evidence="2">Belongs to the NEMP family.</text>
</comment>
<sequence>MEDLKWLWYENRIYILGYILIVGCLSFTVCYKHGPLVEKRSRNLLMWTLRLLALLLVYAGVTAPRFACMVMVLLSSGNLRYPLKAFGYMSHGVSAPAFVSSAQMAEVVSTREGSLLGVGVHFHGVEVFSRPTQELGRRPGRGGIAGCAEESDLILGTVEAADTEVRWWGEREDVGSCTIGMGPICLLAQREDVSGGSGAGGQASDITVVQAGGDGGLEELVARLKGSRVRGTDAGCFSLPCVKRSLCQEEAGHSTSSRPLVLCRVCALRNPRENAFHFPFKHHCPARSRVCSAQNCEGIAPAHTVGKPQSRDCVPVFCSEPRADAATTRALEELRQACRSPGFPSWLAVSRLQAPKNCRTFFSLRAPTCTVQPTSVRIGVDPMCFIGQAIQTAHRRREEVEWDVSLASHSVVCLSLSISRRIHKPFLFSRPLCKCHPPLMQTCLHTDFILDKEVGKRPY</sequence>
<comment type="caution">
    <text evidence="9">The sequence shown here is derived from an EMBL/GenBank/DDBJ whole genome shotgun (WGS) entry which is preliminary data.</text>
</comment>
<proteinExistence type="inferred from homology"/>
<dbReference type="Pfam" id="PF10225">
    <property type="entry name" value="NEMP"/>
    <property type="match status" value="2"/>
</dbReference>
<dbReference type="InterPro" id="IPR019358">
    <property type="entry name" value="NEMP_fam"/>
</dbReference>
<keyword evidence="3 8" id="KW-0812">Transmembrane</keyword>